<dbReference type="Proteomes" id="UP000005741">
    <property type="component" value="Chromosome"/>
</dbReference>
<dbReference type="InParanoid" id="H1YZU2"/>
<gene>
    <name evidence="1" type="ORF">Metlim_0202</name>
</gene>
<dbReference type="AlphaFoldDB" id="H1YZU2"/>
<protein>
    <submittedName>
        <fullName evidence="1">Uncharacterized protein</fullName>
    </submittedName>
</protein>
<dbReference type="HOGENOM" id="CLU_3371352_0_0_2"/>
<sequence length="34" mass="4384">MRLVKSHCIQMQNKEYREIYENEEFTEIDWDEYL</sequence>
<accession>H1YZU2</accession>
<keyword evidence="2" id="KW-1185">Reference proteome</keyword>
<evidence type="ECO:0000313" key="1">
    <source>
        <dbReference type="EMBL" id="EHQ34354.1"/>
    </source>
</evidence>
<reference evidence="1 2" key="1">
    <citation type="submission" date="2011-10" db="EMBL/GenBank/DDBJ databases">
        <title>The Improved High-Quality Draft genome of Methanoplanus limicola DSM 2279.</title>
        <authorList>
            <consortium name="US DOE Joint Genome Institute (JGI-PGF)"/>
            <person name="Lucas S."/>
            <person name="Copeland A."/>
            <person name="Lapidus A."/>
            <person name="Glavina del Rio T."/>
            <person name="Dalin E."/>
            <person name="Tice H."/>
            <person name="Bruce D."/>
            <person name="Goodwin L."/>
            <person name="Pitluck S."/>
            <person name="Peters L."/>
            <person name="Mikhailova N."/>
            <person name="Lu M."/>
            <person name="Kyrpides N."/>
            <person name="Mavromatis K."/>
            <person name="Ivanova N."/>
            <person name="Markowitz V."/>
            <person name="Cheng J.-F."/>
            <person name="Hugenholtz P."/>
            <person name="Woyke T."/>
            <person name="Wu D."/>
            <person name="Wirth R."/>
            <person name="Brambilla E.-M."/>
            <person name="Klenk H.-P."/>
            <person name="Eisen J.A."/>
        </authorList>
    </citation>
    <scope>NUCLEOTIDE SEQUENCE [LARGE SCALE GENOMIC DNA]</scope>
    <source>
        <strain evidence="1 2">DSM 2279</strain>
    </source>
</reference>
<evidence type="ECO:0000313" key="2">
    <source>
        <dbReference type="Proteomes" id="UP000005741"/>
    </source>
</evidence>
<organism evidence="1 2">
    <name type="scientific">Methanoplanus limicola DSM 2279</name>
    <dbReference type="NCBI Taxonomy" id="937775"/>
    <lineage>
        <taxon>Archaea</taxon>
        <taxon>Methanobacteriati</taxon>
        <taxon>Methanobacteriota</taxon>
        <taxon>Stenosarchaea group</taxon>
        <taxon>Methanomicrobia</taxon>
        <taxon>Methanomicrobiales</taxon>
        <taxon>Methanomicrobiaceae</taxon>
        <taxon>Methanoplanus</taxon>
    </lineage>
</organism>
<proteinExistence type="predicted"/>
<name>H1YZU2_9EURY</name>
<dbReference type="EMBL" id="CM001436">
    <property type="protein sequence ID" value="EHQ34354.1"/>
    <property type="molecule type" value="Genomic_DNA"/>
</dbReference>